<dbReference type="InterPro" id="IPR036427">
    <property type="entry name" value="Bromodomain-like_sf"/>
</dbReference>
<dbReference type="Pfam" id="PF22994">
    <property type="entry name" value="RSC4_Ig_like"/>
    <property type="match status" value="1"/>
</dbReference>
<feature type="region of interest" description="Disordered" evidence="9">
    <location>
        <begin position="185"/>
        <end position="206"/>
    </location>
</feature>
<feature type="region of interest" description="Disordered" evidence="9">
    <location>
        <begin position="364"/>
        <end position="387"/>
    </location>
</feature>
<reference evidence="11 12" key="1">
    <citation type="submission" date="2019-07" db="EMBL/GenBank/DDBJ databases">
        <title>Finished genome of Venturia effusa.</title>
        <authorList>
            <person name="Young C.A."/>
            <person name="Cox M.P."/>
            <person name="Ganley A.R.D."/>
            <person name="David W.J."/>
        </authorList>
    </citation>
    <scope>NUCLEOTIDE SEQUENCE [LARGE SCALE GENOMIC DNA]</scope>
    <source>
        <strain evidence="12">albino</strain>
    </source>
</reference>
<protein>
    <recommendedName>
        <fullName evidence="10">Bromo domain-containing protein</fullName>
    </recommendedName>
</protein>
<dbReference type="InterPro" id="IPR001487">
    <property type="entry name" value="Bromodomain"/>
</dbReference>
<feature type="compositionally biased region" description="Low complexity" evidence="9">
    <location>
        <begin position="481"/>
        <end position="491"/>
    </location>
</feature>
<evidence type="ECO:0000313" key="11">
    <source>
        <dbReference type="EMBL" id="QDS68253.1"/>
    </source>
</evidence>
<dbReference type="PANTHER" id="PTHR16062:SF19">
    <property type="entry name" value="PROTEIN POLYBROMO-1"/>
    <property type="match status" value="1"/>
</dbReference>
<feature type="compositionally biased region" description="Low complexity" evidence="9">
    <location>
        <begin position="364"/>
        <end position="385"/>
    </location>
</feature>
<dbReference type="InterPro" id="IPR018359">
    <property type="entry name" value="Bromodomain_CS"/>
</dbReference>
<evidence type="ECO:0000259" key="10">
    <source>
        <dbReference type="PROSITE" id="PS50014"/>
    </source>
</evidence>
<dbReference type="Pfam" id="PF00439">
    <property type="entry name" value="Bromodomain"/>
    <property type="match status" value="2"/>
</dbReference>
<dbReference type="SUPFAM" id="SSF47370">
    <property type="entry name" value="Bromodomain"/>
    <property type="match status" value="2"/>
</dbReference>
<evidence type="ECO:0000256" key="4">
    <source>
        <dbReference type="ARBA" id="ARBA00023015"/>
    </source>
</evidence>
<keyword evidence="5 8" id="KW-0103">Bromodomain</keyword>
<evidence type="ECO:0000256" key="8">
    <source>
        <dbReference type="PROSITE-ProRule" id="PRU00035"/>
    </source>
</evidence>
<keyword evidence="3" id="KW-0156">Chromatin regulator</keyword>
<proteinExistence type="predicted"/>
<dbReference type="SMART" id="SM00297">
    <property type="entry name" value="BROMO"/>
    <property type="match status" value="2"/>
</dbReference>
<dbReference type="PANTHER" id="PTHR16062">
    <property type="entry name" value="SWI/SNF-RELATED"/>
    <property type="match status" value="1"/>
</dbReference>
<feature type="compositionally biased region" description="Low complexity" evidence="9">
    <location>
        <begin position="503"/>
        <end position="519"/>
    </location>
</feature>
<dbReference type="PROSITE" id="PS50014">
    <property type="entry name" value="BROMODOMAIN_2"/>
    <property type="match status" value="2"/>
</dbReference>
<feature type="domain" description="Bromo" evidence="10">
    <location>
        <begin position="234"/>
        <end position="316"/>
    </location>
</feature>
<dbReference type="GO" id="GO:0003682">
    <property type="term" value="F:chromatin binding"/>
    <property type="evidence" value="ECO:0007669"/>
    <property type="project" value="TreeGrafter"/>
</dbReference>
<keyword evidence="7" id="KW-0539">Nucleus</keyword>
<dbReference type="OrthoDB" id="6017at2759"/>
<evidence type="ECO:0000256" key="3">
    <source>
        <dbReference type="ARBA" id="ARBA00022853"/>
    </source>
</evidence>
<evidence type="ECO:0000256" key="1">
    <source>
        <dbReference type="ARBA" id="ARBA00004123"/>
    </source>
</evidence>
<dbReference type="PRINTS" id="PR00503">
    <property type="entry name" value="BROMODOMAIN"/>
</dbReference>
<evidence type="ECO:0000256" key="2">
    <source>
        <dbReference type="ARBA" id="ARBA00022737"/>
    </source>
</evidence>
<dbReference type="AlphaFoldDB" id="A0A517KXZ7"/>
<dbReference type="PROSITE" id="PS00633">
    <property type="entry name" value="BROMODOMAIN_1"/>
    <property type="match status" value="1"/>
</dbReference>
<dbReference type="GO" id="GO:0006338">
    <property type="term" value="P:chromatin remodeling"/>
    <property type="evidence" value="ECO:0007669"/>
    <property type="project" value="InterPro"/>
</dbReference>
<organism evidence="11 12">
    <name type="scientific">Venturia effusa</name>
    <dbReference type="NCBI Taxonomy" id="50376"/>
    <lineage>
        <taxon>Eukaryota</taxon>
        <taxon>Fungi</taxon>
        <taxon>Dikarya</taxon>
        <taxon>Ascomycota</taxon>
        <taxon>Pezizomycotina</taxon>
        <taxon>Dothideomycetes</taxon>
        <taxon>Pleosporomycetidae</taxon>
        <taxon>Venturiales</taxon>
        <taxon>Venturiaceae</taxon>
        <taxon>Venturia</taxon>
    </lineage>
</organism>
<evidence type="ECO:0000256" key="5">
    <source>
        <dbReference type="ARBA" id="ARBA00023117"/>
    </source>
</evidence>
<dbReference type="CDD" id="cd04369">
    <property type="entry name" value="Bromodomain"/>
    <property type="match status" value="2"/>
</dbReference>
<feature type="domain" description="Bromo" evidence="10">
    <location>
        <begin position="54"/>
        <end position="124"/>
    </location>
</feature>
<keyword evidence="4" id="KW-0805">Transcription regulation</keyword>
<comment type="subcellular location">
    <subcellularLocation>
        <location evidence="1">Nucleus</location>
    </subcellularLocation>
</comment>
<dbReference type="InterPro" id="IPR054551">
    <property type="entry name" value="RSC4_Ig-like"/>
</dbReference>
<dbReference type="Gene3D" id="1.20.920.10">
    <property type="entry name" value="Bromodomain-like"/>
    <property type="match status" value="2"/>
</dbReference>
<evidence type="ECO:0000256" key="9">
    <source>
        <dbReference type="SAM" id="MobiDB-lite"/>
    </source>
</evidence>
<dbReference type="GO" id="GO:0006368">
    <property type="term" value="P:transcription elongation by RNA polymerase II"/>
    <property type="evidence" value="ECO:0007669"/>
    <property type="project" value="TreeGrafter"/>
</dbReference>
<dbReference type="GO" id="GO:0016586">
    <property type="term" value="C:RSC-type complex"/>
    <property type="evidence" value="ECO:0007669"/>
    <property type="project" value="InterPro"/>
</dbReference>
<dbReference type="Proteomes" id="UP000316270">
    <property type="component" value="Chromosome 1"/>
</dbReference>
<accession>A0A517KXZ7</accession>
<evidence type="ECO:0000256" key="7">
    <source>
        <dbReference type="ARBA" id="ARBA00023242"/>
    </source>
</evidence>
<feature type="region of interest" description="Disordered" evidence="9">
    <location>
        <begin position="1"/>
        <end position="38"/>
    </location>
</feature>
<evidence type="ECO:0000256" key="6">
    <source>
        <dbReference type="ARBA" id="ARBA00023163"/>
    </source>
</evidence>
<dbReference type="InterPro" id="IPR037382">
    <property type="entry name" value="Rsc/polybromo"/>
</dbReference>
<sequence>MESASKRRATLANSDQPPAKRVKGAPNAPPETPETTTEVGLRFLENLKNAKDKTGRPIATEFLRLPDRDLYPQYYKEIRLPIALDTIEAKLIRREYANLTGVESDAKRMVANAKQFNDKKSAIYEDAERVRKTASNFMTKHNPAYRDSNYVAQPTPIPEDLMNGSHVPAGNGTPLTQSVRLTFGKPKVSSTPQPPRATVASPKEHTPAVERLSDFKGMSFQQAQEQILNECIEHEAGGAITFTAFINLPTRSLTDYYQLIKQPMSLKGVQKKVRGQRGRDAATGKTDLKSWQALEDEMSLIWTNAREYNQDGSPLYNLAGELEAFFYKRLALAKKQVQQPTQPTLKLKVAPALPAAAKPSIKLKFGGSKASPGAPSPAPSAASPAVMDRSTPGVIVHNEALERQKEMVASAMNGDQRSHGRLPSQQPSAPQVRNPFGGSRSGSNSTPIPSLGTGGSPPVHTNGVKNEASVRQSPGPNTVRPSSAAPSHFPASMPPPSGLAARLPSGSPYPQQQQQIQLSPYQTNHSHYHQTQYSLENGFIHTRPAGQSSSSSILPDLTLTTHPALNLPKPLTMKIPAHPSTTQQSITLTVPHTHQYFQVVPHIPVGLTQRPYRVFVTVNGQRMSETIKPGVERDKSRPVFEARLERGAVGRIEVEVLAGKGPSGKGGKEEVEWEKCTIFVHVWRD</sequence>
<gene>
    <name evidence="11" type="ORF">FKW77_010617</name>
</gene>
<dbReference type="STRING" id="50376.A0A517KXZ7"/>
<evidence type="ECO:0000313" key="12">
    <source>
        <dbReference type="Proteomes" id="UP000316270"/>
    </source>
</evidence>
<dbReference type="EMBL" id="CP042185">
    <property type="protein sequence ID" value="QDS68253.1"/>
    <property type="molecule type" value="Genomic_DNA"/>
</dbReference>
<keyword evidence="2" id="KW-0677">Repeat</keyword>
<feature type="region of interest" description="Disordered" evidence="9">
    <location>
        <begin position="410"/>
        <end position="519"/>
    </location>
</feature>
<dbReference type="FunFam" id="1.20.920.10:FF:000083">
    <property type="entry name" value="WGS project CABT00000000 data, contig 2.8"/>
    <property type="match status" value="1"/>
</dbReference>
<feature type="compositionally biased region" description="Polar residues" evidence="9">
    <location>
        <begin position="469"/>
        <end position="480"/>
    </location>
</feature>
<keyword evidence="6" id="KW-0804">Transcription</keyword>
<keyword evidence="12" id="KW-1185">Reference proteome</keyword>
<name>A0A517KXZ7_9PEZI</name>